<evidence type="ECO:0000259" key="12">
    <source>
        <dbReference type="Pfam" id="PF03007"/>
    </source>
</evidence>
<dbReference type="Gene3D" id="3.30.559.10">
    <property type="entry name" value="Chloramphenicol acetyltransferase-like domain"/>
    <property type="match status" value="1"/>
</dbReference>
<dbReference type="GO" id="GO:0001666">
    <property type="term" value="P:response to hypoxia"/>
    <property type="evidence" value="ECO:0007669"/>
    <property type="project" value="TreeGrafter"/>
</dbReference>
<comment type="similarity">
    <text evidence="3">Belongs to the long-chain O-acyltransferase family.</text>
</comment>
<evidence type="ECO:0000256" key="6">
    <source>
        <dbReference type="ARBA" id="ARBA00022679"/>
    </source>
</evidence>
<keyword evidence="9" id="KW-0012">Acyltransferase</keyword>
<keyword evidence="5" id="KW-0444">Lipid biosynthesis</keyword>
<name>A0A1V2I7D9_9ACTN</name>
<feature type="domain" description="O-acyltransferase WSD1-like N-terminal" evidence="12">
    <location>
        <begin position="14"/>
        <end position="126"/>
    </location>
</feature>
<comment type="caution">
    <text evidence="13">The sequence shown here is derived from an EMBL/GenBank/DDBJ whole genome shotgun (WGS) entry which is preliminary data.</text>
</comment>
<gene>
    <name evidence="13" type="ORF">BL253_21200</name>
</gene>
<comment type="pathway">
    <text evidence="1">Glycerolipid metabolism; triacylglycerol biosynthesis.</text>
</comment>
<evidence type="ECO:0000256" key="8">
    <source>
        <dbReference type="ARBA" id="ARBA00023098"/>
    </source>
</evidence>
<organism evidence="13 14">
    <name type="scientific">Pseudofrankia asymbiotica</name>
    <dbReference type="NCBI Taxonomy" id="1834516"/>
    <lineage>
        <taxon>Bacteria</taxon>
        <taxon>Bacillati</taxon>
        <taxon>Actinomycetota</taxon>
        <taxon>Actinomycetes</taxon>
        <taxon>Frankiales</taxon>
        <taxon>Frankiaceae</taxon>
        <taxon>Pseudofrankia</taxon>
    </lineage>
</organism>
<evidence type="ECO:0000256" key="4">
    <source>
        <dbReference type="ARBA" id="ARBA00013244"/>
    </source>
</evidence>
<dbReference type="InterPro" id="IPR045034">
    <property type="entry name" value="O-acyltransferase_WSD1-like"/>
</dbReference>
<dbReference type="GO" id="GO:0006071">
    <property type="term" value="P:glycerol metabolic process"/>
    <property type="evidence" value="ECO:0007669"/>
    <property type="project" value="UniProtKB-KW"/>
</dbReference>
<keyword evidence="14" id="KW-1185">Reference proteome</keyword>
<accession>A0A1V2I7D9</accession>
<comment type="catalytic activity">
    <reaction evidence="10">
        <text>an acyl-CoA + a 1,2-diacyl-sn-glycerol = a triacyl-sn-glycerol + CoA</text>
        <dbReference type="Rhea" id="RHEA:10868"/>
        <dbReference type="ChEBI" id="CHEBI:17815"/>
        <dbReference type="ChEBI" id="CHEBI:57287"/>
        <dbReference type="ChEBI" id="CHEBI:58342"/>
        <dbReference type="ChEBI" id="CHEBI:64615"/>
        <dbReference type="EC" id="2.3.1.20"/>
    </reaction>
</comment>
<evidence type="ECO:0000256" key="2">
    <source>
        <dbReference type="ARBA" id="ARBA00005189"/>
    </source>
</evidence>
<dbReference type="GO" id="GO:0019432">
    <property type="term" value="P:triglyceride biosynthetic process"/>
    <property type="evidence" value="ECO:0007669"/>
    <property type="project" value="UniProtKB-UniPathway"/>
</dbReference>
<dbReference type="PANTHER" id="PTHR31650">
    <property type="entry name" value="O-ACYLTRANSFERASE (WSD1-LIKE) FAMILY PROTEIN"/>
    <property type="match status" value="1"/>
</dbReference>
<dbReference type="InterPro" id="IPR004255">
    <property type="entry name" value="O-acyltransferase_WSD1_N"/>
</dbReference>
<evidence type="ECO:0000256" key="9">
    <source>
        <dbReference type="ARBA" id="ARBA00023315"/>
    </source>
</evidence>
<dbReference type="Pfam" id="PF03007">
    <property type="entry name" value="WS_DGAT_cat"/>
    <property type="match status" value="1"/>
</dbReference>
<evidence type="ECO:0000256" key="10">
    <source>
        <dbReference type="ARBA" id="ARBA00048109"/>
    </source>
</evidence>
<evidence type="ECO:0000313" key="14">
    <source>
        <dbReference type="Proteomes" id="UP000188929"/>
    </source>
</evidence>
<dbReference type="EC" id="2.3.1.20" evidence="4"/>
<evidence type="ECO:0000256" key="11">
    <source>
        <dbReference type="SAM" id="MobiDB-lite"/>
    </source>
</evidence>
<proteinExistence type="inferred from homology"/>
<evidence type="ECO:0000256" key="3">
    <source>
        <dbReference type="ARBA" id="ARBA00009587"/>
    </source>
</evidence>
<comment type="pathway">
    <text evidence="2">Lipid metabolism.</text>
</comment>
<dbReference type="SUPFAM" id="SSF52777">
    <property type="entry name" value="CoA-dependent acyltransferases"/>
    <property type="match status" value="1"/>
</dbReference>
<dbReference type="EMBL" id="MOMC01000044">
    <property type="protein sequence ID" value="ONH27760.1"/>
    <property type="molecule type" value="Genomic_DNA"/>
</dbReference>
<dbReference type="Gene3D" id="3.30.559.30">
    <property type="entry name" value="Nonribosomal peptide synthetase, condensation domain"/>
    <property type="match status" value="1"/>
</dbReference>
<evidence type="ECO:0000256" key="1">
    <source>
        <dbReference type="ARBA" id="ARBA00004771"/>
    </source>
</evidence>
<dbReference type="PANTHER" id="PTHR31650:SF1">
    <property type="entry name" value="WAX ESTER SYNTHASE_DIACYLGLYCEROL ACYLTRANSFERASE 4-RELATED"/>
    <property type="match status" value="1"/>
</dbReference>
<dbReference type="GO" id="GO:0051701">
    <property type="term" value="P:biological process involved in interaction with host"/>
    <property type="evidence" value="ECO:0007669"/>
    <property type="project" value="TreeGrafter"/>
</dbReference>
<keyword evidence="6" id="KW-0808">Transferase</keyword>
<dbReference type="GO" id="GO:0005886">
    <property type="term" value="C:plasma membrane"/>
    <property type="evidence" value="ECO:0007669"/>
    <property type="project" value="TreeGrafter"/>
</dbReference>
<dbReference type="Proteomes" id="UP000188929">
    <property type="component" value="Unassembled WGS sequence"/>
</dbReference>
<dbReference type="InterPro" id="IPR023213">
    <property type="entry name" value="CAT-like_dom_sf"/>
</dbReference>
<evidence type="ECO:0000256" key="7">
    <source>
        <dbReference type="ARBA" id="ARBA00022798"/>
    </source>
</evidence>
<dbReference type="UniPathway" id="UPA00282"/>
<feature type="region of interest" description="Disordered" evidence="11">
    <location>
        <begin position="397"/>
        <end position="425"/>
    </location>
</feature>
<sequence>MAVAYLLRVAGTCDLGAARAAVLDRARRFPALTHRLAPAAGRSGWPAWTPEPEFDVSAHVRVHHLSAAADEAELRNFVEWRCRAAIPLDAPPWEICLLPGPGADEFHVLFRASHIWLDGAALHQVLGMLFGEGHAAAPPRRGRDGQVTRRVLAVALGRLLGWATPAGSLEALARPWSRRHDLHWATTNAERLRALARAYDATVNDVFLVALAGALDSWSRPVGGRREVRALMPVSIRRKEEFGGLGNYVVGARVSLPRGPISPWSRFEAIRRQTSRYRGPENVAAGERWWFEKIPARFGPMAVTMGMDSRRVPVTTSNVGVLPGPMAVAGCPVTGGMPIPVLLPGQRLFVMLGVLGPTASLSVAVNGNVPDGDRLVSLWLAELDGLEQAAGLTAVPAQTPAPETSAAPTTPTTPAAPGTSTTATA</sequence>
<dbReference type="AlphaFoldDB" id="A0A1V2I7D9"/>
<keyword evidence="7" id="KW-0319">Glycerol metabolism</keyword>
<protein>
    <recommendedName>
        <fullName evidence="4">diacylglycerol O-acyltransferase</fullName>
        <ecNumber evidence="4">2.3.1.20</ecNumber>
    </recommendedName>
</protein>
<reference evidence="14" key="1">
    <citation type="submission" date="2016-10" db="EMBL/GenBank/DDBJ databases">
        <title>Frankia sp. NRRL B-16386 Genome sequencing.</title>
        <authorList>
            <person name="Ghodhbane-Gtari F."/>
            <person name="Swanson E."/>
            <person name="Gueddou A."/>
            <person name="Hezbri K."/>
            <person name="Ktari K."/>
            <person name="Nouioui I."/>
            <person name="Morris K."/>
            <person name="Simpson S."/>
            <person name="Abebe-Akele F."/>
            <person name="Thomas K."/>
            <person name="Gtari M."/>
            <person name="Tisa L.S."/>
        </authorList>
    </citation>
    <scope>NUCLEOTIDE SEQUENCE [LARGE SCALE GENOMIC DNA]</scope>
    <source>
        <strain evidence="14">NRRL B-16386</strain>
    </source>
</reference>
<dbReference type="GO" id="GO:0071731">
    <property type="term" value="P:response to nitric oxide"/>
    <property type="evidence" value="ECO:0007669"/>
    <property type="project" value="TreeGrafter"/>
</dbReference>
<evidence type="ECO:0000313" key="13">
    <source>
        <dbReference type="EMBL" id="ONH27760.1"/>
    </source>
</evidence>
<dbReference type="STRING" id="1834516.BL253_21200"/>
<dbReference type="GO" id="GO:0004144">
    <property type="term" value="F:diacylglycerol O-acyltransferase activity"/>
    <property type="evidence" value="ECO:0007669"/>
    <property type="project" value="UniProtKB-EC"/>
</dbReference>
<keyword evidence="8" id="KW-0443">Lipid metabolism</keyword>
<evidence type="ECO:0000256" key="5">
    <source>
        <dbReference type="ARBA" id="ARBA00022516"/>
    </source>
</evidence>